<dbReference type="GO" id="GO:0016462">
    <property type="term" value="F:pyrophosphatase activity"/>
    <property type="evidence" value="ECO:0007669"/>
    <property type="project" value="TreeGrafter"/>
</dbReference>
<evidence type="ECO:0000259" key="2">
    <source>
        <dbReference type="Pfam" id="PF21447"/>
    </source>
</evidence>
<dbReference type="PANTHER" id="PTHR30005">
    <property type="entry name" value="EXOPOLYPHOSPHATASE"/>
    <property type="match status" value="1"/>
</dbReference>
<evidence type="ECO:0000259" key="1">
    <source>
        <dbReference type="Pfam" id="PF02541"/>
    </source>
</evidence>
<feature type="domain" description="Ppx/GppA phosphatase N-terminal" evidence="1">
    <location>
        <begin position="44"/>
        <end position="338"/>
    </location>
</feature>
<protein>
    <submittedName>
        <fullName evidence="3">Exopolyphosphatase</fullName>
    </submittedName>
</protein>
<proteinExistence type="predicted"/>
<comment type="caution">
    <text evidence="3">The sequence shown here is derived from an EMBL/GenBank/DDBJ whole genome shotgun (WGS) entry which is preliminary data.</text>
</comment>
<feature type="domain" description="Ppx/GppA phosphatase C-terminal" evidence="2">
    <location>
        <begin position="352"/>
        <end position="504"/>
    </location>
</feature>
<dbReference type="CDD" id="cd24006">
    <property type="entry name" value="ASKHA_NBD_PPX_GppA"/>
    <property type="match status" value="1"/>
</dbReference>
<dbReference type="InterPro" id="IPR048950">
    <property type="entry name" value="Ppx_GppA_C"/>
</dbReference>
<evidence type="ECO:0000313" key="4">
    <source>
        <dbReference type="Proteomes" id="UP000263642"/>
    </source>
</evidence>
<dbReference type="Gene3D" id="3.30.420.40">
    <property type="match status" value="1"/>
</dbReference>
<sequence>MNTKDSPPTEASPGSSRLESGTNQLIAVIDIGTGAIRMAIAEIKEDGSVYALERLSQAVTLGKDTFQTRNIQKSTMEECVRILKSYRRRLDEYQITRDDQIRVAATSAVREADNRLAFTDRIFIATGFEVSPLDEAEVNRITYQGIRPYLAAKPNLDEAQTIVTEIGGGTTELLLVQKGNVLFSGNYRLGALRLREMLKGYRVPLSKERTIMENQISRVIQQIVHEVPVDKSVKLVVLGGDVRFALAQLRPDDEIPDPGNSPDELDRLKVSELSKFTDKILQKDEDELVQEYHLSFTDAETLGPALLAYTKLAEAYQQKHIYVTKANFRDGLLKEMADQSNWSEEFNQQVLRSTIDFGKRFDFDETHAGHVAFLADKLFQSLQNEHKLDARNRLLLYIAAYLHEIGIYVNQRGYHKHSMYLISNGNLFGLGQTDLLLVALIARYHRRASPKATHLGYNTLDRVSRIAIAKMAAILRVADALDYSYSQRVQEIECEIDHGQLIISIPHVEDVSLEQIALVEKGPLFEEVFGLKVHLRKKQ</sequence>
<reference evidence="3 4" key="1">
    <citation type="journal article" date="2018" name="Nat. Biotechnol.">
        <title>A standardized bacterial taxonomy based on genome phylogeny substantially revises the tree of life.</title>
        <authorList>
            <person name="Parks D.H."/>
            <person name="Chuvochina M."/>
            <person name="Waite D.W."/>
            <person name="Rinke C."/>
            <person name="Skarshewski A."/>
            <person name="Chaumeil P.A."/>
            <person name="Hugenholtz P."/>
        </authorList>
    </citation>
    <scope>NUCLEOTIDE SEQUENCE [LARGE SCALE GENOMIC DNA]</scope>
    <source>
        <strain evidence="3">UBA9375</strain>
    </source>
</reference>
<evidence type="ECO:0000313" key="3">
    <source>
        <dbReference type="EMBL" id="HCO27754.1"/>
    </source>
</evidence>
<gene>
    <name evidence="3" type="ORF">DIT97_33905</name>
</gene>
<dbReference type="InterPro" id="IPR003695">
    <property type="entry name" value="Ppx_GppA_N"/>
</dbReference>
<dbReference type="PANTHER" id="PTHR30005:SF0">
    <property type="entry name" value="RETROGRADE REGULATION PROTEIN 2"/>
    <property type="match status" value="1"/>
</dbReference>
<dbReference type="InterPro" id="IPR003607">
    <property type="entry name" value="HD/PDEase_dom"/>
</dbReference>
<dbReference type="Gene3D" id="1.10.3210.10">
    <property type="entry name" value="Hypothetical protein af1432"/>
    <property type="match status" value="1"/>
</dbReference>
<dbReference type="SUPFAM" id="SSF53067">
    <property type="entry name" value="Actin-like ATPase domain"/>
    <property type="match status" value="2"/>
</dbReference>
<dbReference type="Proteomes" id="UP000263642">
    <property type="component" value="Unassembled WGS sequence"/>
</dbReference>
<name>A0A3D3RFY7_9PLAN</name>
<dbReference type="AlphaFoldDB" id="A0A3D3RFY7"/>
<dbReference type="Gene3D" id="3.30.420.150">
    <property type="entry name" value="Exopolyphosphatase. Domain 2"/>
    <property type="match status" value="1"/>
</dbReference>
<organism evidence="3 4">
    <name type="scientific">Gimesia maris</name>
    <dbReference type="NCBI Taxonomy" id="122"/>
    <lineage>
        <taxon>Bacteria</taxon>
        <taxon>Pseudomonadati</taxon>
        <taxon>Planctomycetota</taxon>
        <taxon>Planctomycetia</taxon>
        <taxon>Planctomycetales</taxon>
        <taxon>Planctomycetaceae</taxon>
        <taxon>Gimesia</taxon>
    </lineage>
</organism>
<dbReference type="Pfam" id="PF21447">
    <property type="entry name" value="Ppx-GppA_III"/>
    <property type="match status" value="1"/>
</dbReference>
<dbReference type="RefSeq" id="WP_278447878.1">
    <property type="nucleotide sequence ID" value="NZ_CAXAST010000006.1"/>
</dbReference>
<accession>A0A3D3RFY7</accession>
<dbReference type="EMBL" id="DQAY01000206">
    <property type="protein sequence ID" value="HCO27754.1"/>
    <property type="molecule type" value="Genomic_DNA"/>
</dbReference>
<dbReference type="Pfam" id="PF02541">
    <property type="entry name" value="Ppx-GppA"/>
    <property type="match status" value="1"/>
</dbReference>
<dbReference type="InterPro" id="IPR050273">
    <property type="entry name" value="GppA/Ppx_hydrolase"/>
</dbReference>
<dbReference type="InterPro" id="IPR043129">
    <property type="entry name" value="ATPase_NBD"/>
</dbReference>
<dbReference type="SUPFAM" id="SSF109604">
    <property type="entry name" value="HD-domain/PDEase-like"/>
    <property type="match status" value="1"/>
</dbReference>
<dbReference type="CDD" id="cd00077">
    <property type="entry name" value="HDc"/>
    <property type="match status" value="1"/>
</dbReference>